<organism evidence="3 4">
    <name type="scientific">Segatella bryantii</name>
    <name type="common">Prevotella bryantii</name>
    <dbReference type="NCBI Taxonomy" id="77095"/>
    <lineage>
        <taxon>Bacteria</taxon>
        <taxon>Pseudomonadati</taxon>
        <taxon>Bacteroidota</taxon>
        <taxon>Bacteroidia</taxon>
        <taxon>Bacteroidales</taxon>
        <taxon>Prevotellaceae</taxon>
        <taxon>Segatella</taxon>
    </lineage>
</organism>
<sequence length="328" mass="34722">MRKIIVNIASLAWIAIIGLGAVACGGNTNSKHNSGDKGEELSGNISLSGAFALYPLAVKWANDFEKLHPHVSIDISAGGAGKGLTDALSDVVDLGMVSRDLDASEIERGAVGFAVAKDAVVPTINAKNPVYKDLVVKGAKRQTFVDLWITGKTKTWGQIAGNSSKVAVSVYTRSDACGAAETWAKYLGKKQEDLKGTGVFGDPGVASAVQKDQNGIGLNNIGYAYDSKSGKLNPGIAILPIDVNENGKIDDDENFYADRSQLVKAIADGKYPSPPARDLYLVAHGIPKSPVVKAFLKYVLTQGQKSNEGQGYITISQEKLQSSLKKLK</sequence>
<gene>
    <name evidence="3" type="primary">pstS</name>
    <name evidence="3" type="ORF">PRRU23_23480</name>
</gene>
<dbReference type="RefSeq" id="WP_006283816.1">
    <property type="nucleotide sequence ID" value="NZ_BPTR01000001.1"/>
</dbReference>
<dbReference type="AlphaFoldDB" id="A0AA37HZG5"/>
<dbReference type="PROSITE" id="PS51257">
    <property type="entry name" value="PROKAR_LIPOPROTEIN"/>
    <property type="match status" value="1"/>
</dbReference>
<keyword evidence="1" id="KW-0732">Signal</keyword>
<proteinExistence type="predicted"/>
<name>A0AA37HZG5_SEGBR</name>
<dbReference type="EMBL" id="BPTR01000001">
    <property type="protein sequence ID" value="GJG28648.1"/>
    <property type="molecule type" value="Genomic_DNA"/>
</dbReference>
<dbReference type="PANTHER" id="PTHR30570">
    <property type="entry name" value="PERIPLASMIC PHOSPHATE BINDING COMPONENT OF PHOSPHATE ABC TRANSPORTER"/>
    <property type="match status" value="1"/>
</dbReference>
<evidence type="ECO:0000313" key="3">
    <source>
        <dbReference type="EMBL" id="GJG28648.1"/>
    </source>
</evidence>
<dbReference type="InterPro" id="IPR050811">
    <property type="entry name" value="Phosphate_ABC_transporter"/>
</dbReference>
<dbReference type="PANTHER" id="PTHR30570:SF1">
    <property type="entry name" value="PHOSPHATE-BINDING PROTEIN PSTS"/>
    <property type="match status" value="1"/>
</dbReference>
<protein>
    <submittedName>
        <fullName evidence="3">Phosphate-binding protein PstS</fullName>
    </submittedName>
</protein>
<accession>A0AA37HZG5</accession>
<evidence type="ECO:0000259" key="2">
    <source>
        <dbReference type="Pfam" id="PF12849"/>
    </source>
</evidence>
<evidence type="ECO:0000256" key="1">
    <source>
        <dbReference type="ARBA" id="ARBA00022729"/>
    </source>
</evidence>
<dbReference type="Pfam" id="PF12849">
    <property type="entry name" value="PBP_like_2"/>
    <property type="match status" value="1"/>
</dbReference>
<reference evidence="3" key="1">
    <citation type="submission" date="2021-08" db="EMBL/GenBank/DDBJ databases">
        <title>Prevotella lacticifex sp. nov., isolated from rumen of cow.</title>
        <authorList>
            <person name="Shinkai T."/>
            <person name="Ikeyama N."/>
            <person name="Kumagai M."/>
            <person name="Ohmori H."/>
            <person name="Sakamoto M."/>
            <person name="Ohkuma M."/>
            <person name="Mitsumori M."/>
        </authorList>
    </citation>
    <scope>NUCLEOTIDE SEQUENCE</scope>
    <source>
        <strain evidence="3">DSM 11371</strain>
    </source>
</reference>
<dbReference type="InterPro" id="IPR024370">
    <property type="entry name" value="PBP_domain"/>
</dbReference>
<feature type="domain" description="PBP" evidence="2">
    <location>
        <begin position="40"/>
        <end position="301"/>
    </location>
</feature>
<dbReference type="SUPFAM" id="SSF53850">
    <property type="entry name" value="Periplasmic binding protein-like II"/>
    <property type="match status" value="1"/>
</dbReference>
<evidence type="ECO:0000313" key="4">
    <source>
        <dbReference type="Proteomes" id="UP000887043"/>
    </source>
</evidence>
<dbReference type="Gene3D" id="3.40.190.10">
    <property type="entry name" value="Periplasmic binding protein-like II"/>
    <property type="match status" value="2"/>
</dbReference>
<dbReference type="Proteomes" id="UP000887043">
    <property type="component" value="Unassembled WGS sequence"/>
</dbReference>
<comment type="caution">
    <text evidence="3">The sequence shown here is derived from an EMBL/GenBank/DDBJ whole genome shotgun (WGS) entry which is preliminary data.</text>
</comment>